<name>A0ABD3AXY3_9GENT</name>
<dbReference type="InterPro" id="IPR039647">
    <property type="entry name" value="EF_hand_pair_protein_CML-like"/>
</dbReference>
<evidence type="ECO:0000313" key="7">
    <source>
        <dbReference type="EMBL" id="KAL3535893.1"/>
    </source>
</evidence>
<keyword evidence="8" id="KW-1185">Reference proteome</keyword>
<sequence>MWIAILLLALLFVAGLISTNYFSKKKFLAWFQSFCVKIRSPFPHSANSLLETKSDKKVEKRSAYNNNKVHELRSVFATFDKNSDGYITEQELRDSLNSIGMGMTEKEIADMMKKVDSDGDGLIDLDEFCESFDSLLLGGGEMSEEQELEEGDLKEAFGVFDGDKDGLITVKELGLVLSSLGFKEGKNLEDCKEMIRKIDMDGDGMVNFDEFKKMMKDGQHMLVPIS</sequence>
<dbReference type="AlphaFoldDB" id="A0ABD3AXY3"/>
<dbReference type="PROSITE" id="PS00018">
    <property type="entry name" value="EF_HAND_1"/>
    <property type="match status" value="4"/>
</dbReference>
<dbReference type="InterPro" id="IPR011992">
    <property type="entry name" value="EF-hand-dom_pair"/>
</dbReference>
<comment type="caution">
    <text evidence="7">The sequence shown here is derived from an EMBL/GenBank/DDBJ whole genome shotgun (WGS) entry which is preliminary data.</text>
</comment>
<keyword evidence="2" id="KW-0479">Metal-binding</keyword>
<dbReference type="SMART" id="SM00054">
    <property type="entry name" value="EFh"/>
    <property type="match status" value="4"/>
</dbReference>
<dbReference type="Proteomes" id="UP001630127">
    <property type="component" value="Unassembled WGS sequence"/>
</dbReference>
<feature type="domain" description="EF-hand" evidence="6">
    <location>
        <begin position="186"/>
        <end position="221"/>
    </location>
</feature>
<dbReference type="GO" id="GO:0043226">
    <property type="term" value="C:organelle"/>
    <property type="evidence" value="ECO:0007669"/>
    <property type="project" value="UniProtKB-ARBA"/>
</dbReference>
<evidence type="ECO:0000256" key="3">
    <source>
        <dbReference type="ARBA" id="ARBA00022737"/>
    </source>
</evidence>
<feature type="domain" description="EF-hand" evidence="6">
    <location>
        <begin position="148"/>
        <end position="183"/>
    </location>
</feature>
<gene>
    <name evidence="7" type="ORF">ACH5RR_004354</name>
</gene>
<reference evidence="7 8" key="1">
    <citation type="submission" date="2024-11" db="EMBL/GenBank/DDBJ databases">
        <title>A near-complete genome assembly of Cinchona calisaya.</title>
        <authorList>
            <person name="Lian D.C."/>
            <person name="Zhao X.W."/>
            <person name="Wei L."/>
        </authorList>
    </citation>
    <scope>NUCLEOTIDE SEQUENCE [LARGE SCALE GENOMIC DNA]</scope>
    <source>
        <tissue evidence="7">Nenye</tissue>
    </source>
</reference>
<keyword evidence="3" id="KW-0677">Repeat</keyword>
<organism evidence="7 8">
    <name type="scientific">Cinchona calisaya</name>
    <dbReference type="NCBI Taxonomy" id="153742"/>
    <lineage>
        <taxon>Eukaryota</taxon>
        <taxon>Viridiplantae</taxon>
        <taxon>Streptophyta</taxon>
        <taxon>Embryophyta</taxon>
        <taxon>Tracheophyta</taxon>
        <taxon>Spermatophyta</taxon>
        <taxon>Magnoliopsida</taxon>
        <taxon>eudicotyledons</taxon>
        <taxon>Gunneridae</taxon>
        <taxon>Pentapetalae</taxon>
        <taxon>asterids</taxon>
        <taxon>lamiids</taxon>
        <taxon>Gentianales</taxon>
        <taxon>Rubiaceae</taxon>
        <taxon>Cinchonoideae</taxon>
        <taxon>Cinchoneae</taxon>
        <taxon>Cinchona</taxon>
    </lineage>
</organism>
<accession>A0ABD3AXY3</accession>
<dbReference type="CDD" id="cd00051">
    <property type="entry name" value="EFh"/>
    <property type="match status" value="2"/>
</dbReference>
<protein>
    <recommendedName>
        <fullName evidence="6">EF-hand domain-containing protein</fullName>
    </recommendedName>
</protein>
<dbReference type="FunFam" id="1.10.238.10:FF:000178">
    <property type="entry name" value="Calmodulin-2 A"/>
    <property type="match status" value="1"/>
</dbReference>
<dbReference type="EMBL" id="JBJUIK010000002">
    <property type="protein sequence ID" value="KAL3535893.1"/>
    <property type="molecule type" value="Genomic_DNA"/>
</dbReference>
<dbReference type="PROSITE" id="PS50222">
    <property type="entry name" value="EF_HAND_2"/>
    <property type="match status" value="4"/>
</dbReference>
<evidence type="ECO:0000256" key="4">
    <source>
        <dbReference type="ARBA" id="ARBA00022837"/>
    </source>
</evidence>
<evidence type="ECO:0000259" key="6">
    <source>
        <dbReference type="PROSITE" id="PS50222"/>
    </source>
</evidence>
<evidence type="ECO:0000256" key="1">
    <source>
        <dbReference type="ARBA" id="ARBA00003291"/>
    </source>
</evidence>
<dbReference type="GO" id="GO:0046872">
    <property type="term" value="F:metal ion binding"/>
    <property type="evidence" value="ECO:0007669"/>
    <property type="project" value="UniProtKB-KW"/>
</dbReference>
<evidence type="ECO:0000256" key="5">
    <source>
        <dbReference type="SAM" id="SignalP"/>
    </source>
</evidence>
<feature type="chain" id="PRO_5044851955" description="EF-hand domain-containing protein" evidence="5">
    <location>
        <begin position="19"/>
        <end position="226"/>
    </location>
</feature>
<dbReference type="SUPFAM" id="SSF47473">
    <property type="entry name" value="EF-hand"/>
    <property type="match status" value="1"/>
</dbReference>
<feature type="domain" description="EF-hand" evidence="6">
    <location>
        <begin position="67"/>
        <end position="102"/>
    </location>
</feature>
<dbReference type="PANTHER" id="PTHR10891">
    <property type="entry name" value="EF-HAND CALCIUM-BINDING DOMAIN CONTAINING PROTEIN"/>
    <property type="match status" value="1"/>
</dbReference>
<proteinExistence type="predicted"/>
<dbReference type="InterPro" id="IPR002048">
    <property type="entry name" value="EF_hand_dom"/>
</dbReference>
<comment type="function">
    <text evidence="1">Potential calcium sensor.</text>
</comment>
<evidence type="ECO:0000256" key="2">
    <source>
        <dbReference type="ARBA" id="ARBA00022723"/>
    </source>
</evidence>
<feature type="domain" description="EF-hand" evidence="6">
    <location>
        <begin position="103"/>
        <end position="138"/>
    </location>
</feature>
<dbReference type="FunFam" id="1.10.238.10:FF:000089">
    <property type="entry name" value="calmodulin-like protein 3"/>
    <property type="match status" value="1"/>
</dbReference>
<dbReference type="InterPro" id="IPR018247">
    <property type="entry name" value="EF_Hand_1_Ca_BS"/>
</dbReference>
<evidence type="ECO:0000313" key="8">
    <source>
        <dbReference type="Proteomes" id="UP001630127"/>
    </source>
</evidence>
<dbReference type="GO" id="GO:0005737">
    <property type="term" value="C:cytoplasm"/>
    <property type="evidence" value="ECO:0007669"/>
    <property type="project" value="UniProtKB-ARBA"/>
</dbReference>
<dbReference type="Gene3D" id="1.10.238.10">
    <property type="entry name" value="EF-hand"/>
    <property type="match status" value="2"/>
</dbReference>
<keyword evidence="4" id="KW-0106">Calcium</keyword>
<dbReference type="Pfam" id="PF13499">
    <property type="entry name" value="EF-hand_7"/>
    <property type="match status" value="2"/>
</dbReference>
<feature type="signal peptide" evidence="5">
    <location>
        <begin position="1"/>
        <end position="18"/>
    </location>
</feature>
<keyword evidence="5" id="KW-0732">Signal</keyword>